<sequence length="76" mass="8202">MLLIERHAGQVTALPELVRGVAAEVQVVGGLAQVERVVVREFGSILHINGPQLRSVGPSASIGEQRSREMTNDRDT</sequence>
<evidence type="ECO:0000256" key="1">
    <source>
        <dbReference type="SAM" id="MobiDB-lite"/>
    </source>
</evidence>
<dbReference type="EMBL" id="JAJQKU010000002">
    <property type="protein sequence ID" value="MCD9097087.1"/>
    <property type="molecule type" value="Genomic_DNA"/>
</dbReference>
<proteinExistence type="predicted"/>
<accession>A0ABS8UDM5</accession>
<keyword evidence="3" id="KW-1185">Reference proteome</keyword>
<evidence type="ECO:0000313" key="2">
    <source>
        <dbReference type="EMBL" id="MCD9097087.1"/>
    </source>
</evidence>
<dbReference type="Proteomes" id="UP001430360">
    <property type="component" value="Unassembled WGS sequence"/>
</dbReference>
<reference evidence="2" key="2">
    <citation type="journal article" date="2022" name="Syst. Appl. Microbiol.">
        <title>Physiological and genomic characterisation of Luteimonas fraxinea sp. nov., a bacterial species associated with trees tolerant to ash dieback.</title>
        <authorList>
            <person name="Ulrich K."/>
            <person name="Becker R."/>
            <person name="Behrendt U."/>
            <person name="Kube M."/>
            <person name="Schneck V."/>
            <person name="Ulrich A."/>
        </authorList>
    </citation>
    <scope>NUCLEOTIDE SEQUENCE</scope>
    <source>
        <strain evidence="2">A1P009</strain>
    </source>
</reference>
<feature type="compositionally biased region" description="Basic and acidic residues" evidence="1">
    <location>
        <begin position="65"/>
        <end position="76"/>
    </location>
</feature>
<dbReference type="RefSeq" id="WP_232136032.1">
    <property type="nucleotide sequence ID" value="NZ_JAJQKU010000002.1"/>
</dbReference>
<protein>
    <submittedName>
        <fullName evidence="2">Uncharacterized protein</fullName>
    </submittedName>
</protein>
<name>A0ABS8UDM5_9GAMM</name>
<feature type="region of interest" description="Disordered" evidence="1">
    <location>
        <begin position="55"/>
        <end position="76"/>
    </location>
</feature>
<comment type="caution">
    <text evidence="2">The sequence shown here is derived from an EMBL/GenBank/DDBJ whole genome shotgun (WGS) entry which is preliminary data.</text>
</comment>
<evidence type="ECO:0000313" key="3">
    <source>
        <dbReference type="Proteomes" id="UP001430360"/>
    </source>
</evidence>
<gene>
    <name evidence="2" type="ORF">LTT95_09060</name>
</gene>
<reference evidence="2" key="1">
    <citation type="submission" date="2021-12" db="EMBL/GenBank/DDBJ databases">
        <authorList>
            <person name="Ulrich A."/>
        </authorList>
    </citation>
    <scope>NUCLEOTIDE SEQUENCE</scope>
    <source>
        <strain evidence="2">A1P009</strain>
    </source>
</reference>
<organism evidence="2 3">
    <name type="scientific">Luteimonas fraxinea</name>
    <dbReference type="NCBI Taxonomy" id="2901869"/>
    <lineage>
        <taxon>Bacteria</taxon>
        <taxon>Pseudomonadati</taxon>
        <taxon>Pseudomonadota</taxon>
        <taxon>Gammaproteobacteria</taxon>
        <taxon>Lysobacterales</taxon>
        <taxon>Lysobacteraceae</taxon>
        <taxon>Luteimonas</taxon>
    </lineage>
</organism>